<evidence type="ECO:0000313" key="1">
    <source>
        <dbReference type="EMBL" id="RNA18674.1"/>
    </source>
</evidence>
<dbReference type="EMBL" id="REGN01004192">
    <property type="protein sequence ID" value="RNA18674.1"/>
    <property type="molecule type" value="Genomic_DNA"/>
</dbReference>
<reference evidence="1 2" key="1">
    <citation type="journal article" date="2018" name="Sci. Rep.">
        <title>Genomic signatures of local adaptation to the degree of environmental predictability in rotifers.</title>
        <authorList>
            <person name="Franch-Gras L."/>
            <person name="Hahn C."/>
            <person name="Garcia-Roger E.M."/>
            <person name="Carmona M.J."/>
            <person name="Serra M."/>
            <person name="Gomez A."/>
        </authorList>
    </citation>
    <scope>NUCLEOTIDE SEQUENCE [LARGE SCALE GENOMIC DNA]</scope>
    <source>
        <strain evidence="1">HYR1</strain>
    </source>
</reference>
<evidence type="ECO:0000313" key="2">
    <source>
        <dbReference type="Proteomes" id="UP000276133"/>
    </source>
</evidence>
<name>A0A3M7R5L4_BRAPC</name>
<protein>
    <submittedName>
        <fullName evidence="1">Uncharacterized protein</fullName>
    </submittedName>
</protein>
<dbReference type="Proteomes" id="UP000276133">
    <property type="component" value="Unassembled WGS sequence"/>
</dbReference>
<comment type="caution">
    <text evidence="1">The sequence shown here is derived from an EMBL/GenBank/DDBJ whole genome shotgun (WGS) entry which is preliminary data.</text>
</comment>
<sequence length="162" mass="18856">MVNSRYFSFYNTSETRYETSNRATYRSVSPRYSNIDLHRSPSSTLADYKGILKNSLHNDQPNRYFYYRDSARDRLFHSKSSSSLNRKSVEIPIERVYSSRLNQECLNKHAKSPMINLDVAIQTPGSDIKISHRSKSYEVNLFIAEILSDTYNKSEHLKQIGT</sequence>
<accession>A0A3M7R5L4</accession>
<gene>
    <name evidence="1" type="ORF">BpHYR1_042278</name>
</gene>
<dbReference type="OrthoDB" id="10602608at2759"/>
<keyword evidence="2" id="KW-1185">Reference proteome</keyword>
<proteinExistence type="predicted"/>
<organism evidence="1 2">
    <name type="scientific">Brachionus plicatilis</name>
    <name type="common">Marine rotifer</name>
    <name type="synonym">Brachionus muelleri</name>
    <dbReference type="NCBI Taxonomy" id="10195"/>
    <lineage>
        <taxon>Eukaryota</taxon>
        <taxon>Metazoa</taxon>
        <taxon>Spiralia</taxon>
        <taxon>Gnathifera</taxon>
        <taxon>Rotifera</taxon>
        <taxon>Eurotatoria</taxon>
        <taxon>Monogononta</taxon>
        <taxon>Pseudotrocha</taxon>
        <taxon>Ploima</taxon>
        <taxon>Brachionidae</taxon>
        <taxon>Brachionus</taxon>
    </lineage>
</organism>
<dbReference type="AlphaFoldDB" id="A0A3M7R5L4"/>